<organism evidence="6 7">
    <name type="scientific">Dioscorea zingiberensis</name>
    <dbReference type="NCBI Taxonomy" id="325984"/>
    <lineage>
        <taxon>Eukaryota</taxon>
        <taxon>Viridiplantae</taxon>
        <taxon>Streptophyta</taxon>
        <taxon>Embryophyta</taxon>
        <taxon>Tracheophyta</taxon>
        <taxon>Spermatophyta</taxon>
        <taxon>Magnoliopsida</taxon>
        <taxon>Liliopsida</taxon>
        <taxon>Dioscoreales</taxon>
        <taxon>Dioscoreaceae</taxon>
        <taxon>Dioscorea</taxon>
    </lineage>
</organism>
<dbReference type="AlphaFoldDB" id="A0A9D5D1K0"/>
<dbReference type="Pfam" id="PF04043">
    <property type="entry name" value="PMEI"/>
    <property type="match status" value="1"/>
</dbReference>
<dbReference type="SMART" id="SM00856">
    <property type="entry name" value="PMEI"/>
    <property type="match status" value="1"/>
</dbReference>
<evidence type="ECO:0000313" key="6">
    <source>
        <dbReference type="EMBL" id="KAJ0983750.1"/>
    </source>
</evidence>
<dbReference type="SUPFAM" id="SSF101148">
    <property type="entry name" value="Plant invertase/pectin methylesterase inhibitor"/>
    <property type="match status" value="1"/>
</dbReference>
<feature type="domain" description="Pectinesterase inhibitor" evidence="5">
    <location>
        <begin position="37"/>
        <end position="174"/>
    </location>
</feature>
<accession>A0A9D5D1K0</accession>
<protein>
    <recommendedName>
        <fullName evidence="5">Pectinesterase inhibitor domain-containing protein</fullName>
    </recommendedName>
</protein>
<name>A0A9D5D1K0_9LILI</name>
<dbReference type="NCBIfam" id="TIGR01614">
    <property type="entry name" value="PME_inhib"/>
    <property type="match status" value="1"/>
</dbReference>
<reference evidence="6" key="1">
    <citation type="submission" date="2021-03" db="EMBL/GenBank/DDBJ databases">
        <authorList>
            <person name="Li Z."/>
            <person name="Yang C."/>
        </authorList>
    </citation>
    <scope>NUCLEOTIDE SEQUENCE</scope>
    <source>
        <strain evidence="6">Dzin_1.0</strain>
        <tissue evidence="6">Leaf</tissue>
    </source>
</reference>
<keyword evidence="1 4" id="KW-0732">Signal</keyword>
<keyword evidence="2" id="KW-1015">Disulfide bond</keyword>
<evidence type="ECO:0000256" key="2">
    <source>
        <dbReference type="ARBA" id="ARBA00023157"/>
    </source>
</evidence>
<comment type="caution">
    <text evidence="6">The sequence shown here is derived from an EMBL/GenBank/DDBJ whole genome shotgun (WGS) entry which is preliminary data.</text>
</comment>
<dbReference type="PANTHER" id="PTHR35357">
    <property type="entry name" value="OS02G0537100 PROTEIN"/>
    <property type="match status" value="1"/>
</dbReference>
<feature type="chain" id="PRO_5038888269" description="Pectinesterase inhibitor domain-containing protein" evidence="4">
    <location>
        <begin position="28"/>
        <end position="179"/>
    </location>
</feature>
<dbReference type="Proteomes" id="UP001085076">
    <property type="component" value="Miscellaneous, Linkage group lg01"/>
</dbReference>
<evidence type="ECO:0000313" key="7">
    <source>
        <dbReference type="Proteomes" id="UP001085076"/>
    </source>
</evidence>
<dbReference type="EMBL" id="JAGGNH010000001">
    <property type="protein sequence ID" value="KAJ0983750.1"/>
    <property type="molecule type" value="Genomic_DNA"/>
</dbReference>
<keyword evidence="7" id="KW-1185">Reference proteome</keyword>
<feature type="signal peptide" evidence="4">
    <location>
        <begin position="1"/>
        <end position="27"/>
    </location>
</feature>
<dbReference type="PANTHER" id="PTHR35357:SF8">
    <property type="entry name" value="OS01G0111000 PROTEIN"/>
    <property type="match status" value="1"/>
</dbReference>
<dbReference type="InterPro" id="IPR006501">
    <property type="entry name" value="Pectinesterase_inhib_dom"/>
</dbReference>
<dbReference type="Gene3D" id="1.20.140.40">
    <property type="entry name" value="Invertase/pectin methylesterase inhibitor family protein"/>
    <property type="match status" value="1"/>
</dbReference>
<comment type="similarity">
    <text evidence="3">Belongs to the PMEI family.</text>
</comment>
<evidence type="ECO:0000259" key="5">
    <source>
        <dbReference type="SMART" id="SM00856"/>
    </source>
</evidence>
<evidence type="ECO:0000256" key="1">
    <source>
        <dbReference type="ARBA" id="ARBA00022729"/>
    </source>
</evidence>
<dbReference type="OrthoDB" id="1872906at2759"/>
<evidence type="ECO:0000256" key="4">
    <source>
        <dbReference type="SAM" id="SignalP"/>
    </source>
</evidence>
<dbReference type="InterPro" id="IPR034088">
    <property type="entry name" value="Pla_a_1-like"/>
</dbReference>
<proteinExistence type="inferred from homology"/>
<gene>
    <name evidence="6" type="ORF">J5N97_002106</name>
</gene>
<dbReference type="InterPro" id="IPR035513">
    <property type="entry name" value="Invertase/methylesterase_inhib"/>
</dbReference>
<dbReference type="GO" id="GO:0004857">
    <property type="term" value="F:enzyme inhibitor activity"/>
    <property type="evidence" value="ECO:0007669"/>
    <property type="project" value="InterPro"/>
</dbReference>
<sequence>MKSSFSFLLIVLLQLIICLSFPGGGAAANLEEICQKASSSSVNMTYDFCLTSLQPIPGTREVDTKGLASITINLSISNFTSTREKIADLQSKATDQSVKDALQICSVRFGNGDASLKIAQTSLGQDHIQDALSSVRAAAGSAVVCANAFSERGIQSPISDTQDGFLLCNLAAYIIQLLA</sequence>
<reference evidence="6" key="2">
    <citation type="journal article" date="2022" name="Hortic Res">
        <title>The genome of Dioscorea zingiberensis sheds light on the biosynthesis, origin and evolution of the medicinally important diosgenin saponins.</title>
        <authorList>
            <person name="Li Y."/>
            <person name="Tan C."/>
            <person name="Li Z."/>
            <person name="Guo J."/>
            <person name="Li S."/>
            <person name="Chen X."/>
            <person name="Wang C."/>
            <person name="Dai X."/>
            <person name="Yang H."/>
            <person name="Song W."/>
            <person name="Hou L."/>
            <person name="Xu J."/>
            <person name="Tong Z."/>
            <person name="Xu A."/>
            <person name="Yuan X."/>
            <person name="Wang W."/>
            <person name="Yang Q."/>
            <person name="Chen L."/>
            <person name="Sun Z."/>
            <person name="Wang K."/>
            <person name="Pan B."/>
            <person name="Chen J."/>
            <person name="Bao Y."/>
            <person name="Liu F."/>
            <person name="Qi X."/>
            <person name="Gang D.R."/>
            <person name="Wen J."/>
            <person name="Li J."/>
        </authorList>
    </citation>
    <scope>NUCLEOTIDE SEQUENCE</scope>
    <source>
        <strain evidence="6">Dzin_1.0</strain>
    </source>
</reference>
<dbReference type="CDD" id="cd15795">
    <property type="entry name" value="PMEI-Pla_a_1_like"/>
    <property type="match status" value="1"/>
</dbReference>
<evidence type="ECO:0000256" key="3">
    <source>
        <dbReference type="ARBA" id="ARBA00038471"/>
    </source>
</evidence>